<name>A0A1G2CEM0_9BACT</name>
<gene>
    <name evidence="3" type="ORF">A3B13_00290</name>
</gene>
<dbReference type="Proteomes" id="UP000176287">
    <property type="component" value="Unassembled WGS sequence"/>
</dbReference>
<evidence type="ECO:0000313" key="3">
    <source>
        <dbReference type="EMBL" id="OGY98877.1"/>
    </source>
</evidence>
<keyword evidence="2" id="KW-0546">Nucleotide metabolism</keyword>
<dbReference type="GO" id="GO:0006229">
    <property type="term" value="P:dUTP biosynthetic process"/>
    <property type="evidence" value="ECO:0007669"/>
    <property type="project" value="InterPro"/>
</dbReference>
<evidence type="ECO:0000256" key="2">
    <source>
        <dbReference type="ARBA" id="ARBA00023080"/>
    </source>
</evidence>
<comment type="caution">
    <text evidence="3">The sequence shown here is derived from an EMBL/GenBank/DDBJ whole genome shotgun (WGS) entry which is preliminary data.</text>
</comment>
<evidence type="ECO:0000313" key="4">
    <source>
        <dbReference type="Proteomes" id="UP000176287"/>
    </source>
</evidence>
<sequence>MLLSRTGILRHMSGGTIVIDPFDDFNLKTTSYDVALGEWYWKERHPSGRHTIHNMYDKKSTDKVWEGPCRAELASELCERTGVTLENIPDGAKIILLGPGETILAHTNEYIGGRKICVAKMYARSSLGRNFIEVCKDAGWGDIGYFNRWTMEVTNNSKNFSIPLVVGRRIAQMVFYEVEPLEGDYVDEKGKYQVSGELEELKKTWHPEMMLPRMHLDKEVSQ</sequence>
<dbReference type="Gene3D" id="2.70.40.10">
    <property type="match status" value="1"/>
</dbReference>
<dbReference type="Pfam" id="PF22769">
    <property type="entry name" value="DCD"/>
    <property type="match status" value="1"/>
</dbReference>
<accession>A0A1G2CEM0</accession>
<dbReference type="InterPro" id="IPR011962">
    <property type="entry name" value="dCTP_deaminase"/>
</dbReference>
<dbReference type="GO" id="GO:0008829">
    <property type="term" value="F:dCTP deaminase activity"/>
    <property type="evidence" value="ECO:0007669"/>
    <property type="project" value="InterPro"/>
</dbReference>
<dbReference type="PANTHER" id="PTHR42680:SF2">
    <property type="entry name" value="DCTP DEAMINASE"/>
    <property type="match status" value="1"/>
</dbReference>
<organism evidence="3 4">
    <name type="scientific">Candidatus Liptonbacteria bacterium RIFCSPLOWO2_01_FULL_45_15</name>
    <dbReference type="NCBI Taxonomy" id="1798649"/>
    <lineage>
        <taxon>Bacteria</taxon>
        <taxon>Candidatus Liptoniibacteriota</taxon>
    </lineage>
</organism>
<dbReference type="EMBL" id="MHKZ01000050">
    <property type="protein sequence ID" value="OGY98877.1"/>
    <property type="molecule type" value="Genomic_DNA"/>
</dbReference>
<dbReference type="CDD" id="cd07557">
    <property type="entry name" value="trimeric_dUTPase"/>
    <property type="match status" value="1"/>
</dbReference>
<dbReference type="InterPro" id="IPR033704">
    <property type="entry name" value="dUTPase_trimeric"/>
</dbReference>
<dbReference type="STRING" id="1798649.A3B13_00290"/>
<dbReference type="PANTHER" id="PTHR42680">
    <property type="entry name" value="DCTP DEAMINASE"/>
    <property type="match status" value="1"/>
</dbReference>
<evidence type="ECO:0000256" key="1">
    <source>
        <dbReference type="ARBA" id="ARBA00022801"/>
    </source>
</evidence>
<reference evidence="3 4" key="1">
    <citation type="journal article" date="2016" name="Nat. Commun.">
        <title>Thousands of microbial genomes shed light on interconnected biogeochemical processes in an aquifer system.</title>
        <authorList>
            <person name="Anantharaman K."/>
            <person name="Brown C.T."/>
            <person name="Hug L.A."/>
            <person name="Sharon I."/>
            <person name="Castelle C.J."/>
            <person name="Probst A.J."/>
            <person name="Thomas B.C."/>
            <person name="Singh A."/>
            <person name="Wilkins M.J."/>
            <person name="Karaoz U."/>
            <person name="Brodie E.L."/>
            <person name="Williams K.H."/>
            <person name="Hubbard S.S."/>
            <person name="Banfield J.F."/>
        </authorList>
    </citation>
    <scope>NUCLEOTIDE SEQUENCE [LARGE SCALE GENOMIC DNA]</scope>
</reference>
<proteinExistence type="predicted"/>
<protein>
    <submittedName>
        <fullName evidence="3">Uncharacterized protein</fullName>
    </submittedName>
</protein>
<dbReference type="AlphaFoldDB" id="A0A1G2CEM0"/>
<dbReference type="InterPro" id="IPR036157">
    <property type="entry name" value="dUTPase-like_sf"/>
</dbReference>
<dbReference type="SUPFAM" id="SSF51283">
    <property type="entry name" value="dUTPase-like"/>
    <property type="match status" value="1"/>
</dbReference>
<keyword evidence="1" id="KW-0378">Hydrolase</keyword>